<dbReference type="Proteomes" id="UP001066276">
    <property type="component" value="Chromosome 9"/>
</dbReference>
<evidence type="ECO:0000256" key="2">
    <source>
        <dbReference type="SAM" id="SignalP"/>
    </source>
</evidence>
<feature type="chain" id="PRO_5043339132" evidence="2">
    <location>
        <begin position="20"/>
        <end position="291"/>
    </location>
</feature>
<keyword evidence="2" id="KW-0732">Signal</keyword>
<keyword evidence="4" id="KW-1185">Reference proteome</keyword>
<comment type="caution">
    <text evidence="3">The sequence shown here is derived from an EMBL/GenBank/DDBJ whole genome shotgun (WGS) entry which is preliminary data.</text>
</comment>
<reference evidence="3" key="1">
    <citation type="journal article" date="2022" name="bioRxiv">
        <title>Sequencing and chromosome-scale assembly of the giantPleurodeles waltlgenome.</title>
        <authorList>
            <person name="Brown T."/>
            <person name="Elewa A."/>
            <person name="Iarovenko S."/>
            <person name="Subramanian E."/>
            <person name="Araus A.J."/>
            <person name="Petzold A."/>
            <person name="Susuki M."/>
            <person name="Suzuki K.-i.T."/>
            <person name="Hayashi T."/>
            <person name="Toyoda A."/>
            <person name="Oliveira C."/>
            <person name="Osipova E."/>
            <person name="Leigh N.D."/>
            <person name="Simon A."/>
            <person name="Yun M.H."/>
        </authorList>
    </citation>
    <scope>NUCLEOTIDE SEQUENCE</scope>
    <source>
        <strain evidence="3">20211129_DDA</strain>
        <tissue evidence="3">Liver</tissue>
    </source>
</reference>
<name>A0AAV7MNQ7_PLEWA</name>
<accession>A0AAV7MNQ7</accession>
<gene>
    <name evidence="3" type="ORF">NDU88_002133</name>
</gene>
<dbReference type="EMBL" id="JANPWB010000013">
    <property type="protein sequence ID" value="KAJ1104724.1"/>
    <property type="molecule type" value="Genomic_DNA"/>
</dbReference>
<dbReference type="AlphaFoldDB" id="A0AAV7MNQ7"/>
<feature type="compositionally biased region" description="Basic residues" evidence="1">
    <location>
        <begin position="209"/>
        <end position="225"/>
    </location>
</feature>
<proteinExistence type="predicted"/>
<evidence type="ECO:0000256" key="1">
    <source>
        <dbReference type="SAM" id="MobiDB-lite"/>
    </source>
</evidence>
<feature type="region of interest" description="Disordered" evidence="1">
    <location>
        <begin position="17"/>
        <end position="291"/>
    </location>
</feature>
<sequence>MGLRPQVCLLSLLLAPARPLPPREGGSPAPRCSSGVSLKFQPRAEEEGGVGGPGPRSVGGGGDTTPDCLSHVRSPWPQSSSRQWAGPPASRPRAPIPTLEPGGCAPISQRADLPPKPCPRRKGGGGNSGPTKRRGPRPVPGPAPSSQDPLQALPEGAAHPTGHPEHGAQLTCSVCPEGGGAKEPRLSPGPPVCDPRPGPHPGDQEGGGKKRGGGKIRHPRRHRPSPQRAAGAAPGHTDLRPKSQAPPSIRGEQSQPHVSPRSAASAVFRHFGARPSPVPRLTKFGPKSPLT</sequence>
<protein>
    <submittedName>
        <fullName evidence="3">Uncharacterized protein</fullName>
    </submittedName>
</protein>
<feature type="compositionally biased region" description="Gly residues" evidence="1">
    <location>
        <begin position="49"/>
        <end position="63"/>
    </location>
</feature>
<feature type="compositionally biased region" description="Pro residues" evidence="1">
    <location>
        <begin position="187"/>
        <end position="200"/>
    </location>
</feature>
<evidence type="ECO:0000313" key="3">
    <source>
        <dbReference type="EMBL" id="KAJ1104724.1"/>
    </source>
</evidence>
<organism evidence="3 4">
    <name type="scientific">Pleurodeles waltl</name>
    <name type="common">Iberian ribbed newt</name>
    <dbReference type="NCBI Taxonomy" id="8319"/>
    <lineage>
        <taxon>Eukaryota</taxon>
        <taxon>Metazoa</taxon>
        <taxon>Chordata</taxon>
        <taxon>Craniata</taxon>
        <taxon>Vertebrata</taxon>
        <taxon>Euteleostomi</taxon>
        <taxon>Amphibia</taxon>
        <taxon>Batrachia</taxon>
        <taxon>Caudata</taxon>
        <taxon>Salamandroidea</taxon>
        <taxon>Salamandridae</taxon>
        <taxon>Pleurodelinae</taxon>
        <taxon>Pleurodeles</taxon>
    </lineage>
</organism>
<feature type="signal peptide" evidence="2">
    <location>
        <begin position="1"/>
        <end position="19"/>
    </location>
</feature>
<evidence type="ECO:0000313" key="4">
    <source>
        <dbReference type="Proteomes" id="UP001066276"/>
    </source>
</evidence>